<evidence type="ECO:0000313" key="2">
    <source>
        <dbReference type="Proteomes" id="UP001183222"/>
    </source>
</evidence>
<accession>A0ABU2K4G9</accession>
<proteinExistence type="predicted"/>
<gene>
    <name evidence="1" type="ORF">RM425_04265</name>
</gene>
<dbReference type="SUPFAM" id="SSF81301">
    <property type="entry name" value="Nucleotidyltransferase"/>
    <property type="match status" value="1"/>
</dbReference>
<dbReference type="InterPro" id="IPR043519">
    <property type="entry name" value="NT_sf"/>
</dbReference>
<name>A0ABU2K4G9_9ACTN</name>
<comment type="caution">
    <text evidence="1">The sequence shown here is derived from an EMBL/GenBank/DDBJ whole genome shotgun (WGS) entry which is preliminary data.</text>
</comment>
<keyword evidence="2" id="KW-1185">Reference proteome</keyword>
<evidence type="ECO:0000313" key="1">
    <source>
        <dbReference type="EMBL" id="MDT0275106.1"/>
    </source>
</evidence>
<evidence type="ECO:0008006" key="3">
    <source>
        <dbReference type="Google" id="ProtNLM"/>
    </source>
</evidence>
<sequence>MRPWEPGRLSSAQTDLLAWLFLHSGQEFALVELAVDVGMPTSAAGAELQPMVAADLVSLRPTDAGDVYRANMAHIAAGELARSFMATHGPVRVVREEFAAVAETDVVVLFGEWAGGPSGRYPSSPSDVDLLIVGAPSPVAVAAAAERAERRLDLPVNTVVRTSQQWALGADPLVAEVRRSGYVTVRPAGRCGSTSGQGGSTSIAT</sequence>
<dbReference type="EMBL" id="JAVREI010000001">
    <property type="protein sequence ID" value="MDT0275106.1"/>
    <property type="molecule type" value="Genomic_DNA"/>
</dbReference>
<dbReference type="RefSeq" id="WP_311343919.1">
    <property type="nucleotide sequence ID" value="NZ_JAVREI010000001.1"/>
</dbReference>
<protein>
    <recommendedName>
        <fullName evidence="3">Nucleotidyltransferase domain-containing protein</fullName>
    </recommendedName>
</protein>
<dbReference type="Proteomes" id="UP001183222">
    <property type="component" value="Unassembled WGS sequence"/>
</dbReference>
<reference evidence="2" key="1">
    <citation type="submission" date="2023-07" db="EMBL/GenBank/DDBJ databases">
        <title>30 novel species of actinomycetes from the DSMZ collection.</title>
        <authorList>
            <person name="Nouioui I."/>
        </authorList>
    </citation>
    <scope>NUCLEOTIDE SEQUENCE [LARGE SCALE GENOMIC DNA]</scope>
    <source>
        <strain evidence="2">DSM 46792</strain>
    </source>
</reference>
<organism evidence="1 2">
    <name type="scientific">Blastococcus goldschmidtiae</name>
    <dbReference type="NCBI Taxonomy" id="3075546"/>
    <lineage>
        <taxon>Bacteria</taxon>
        <taxon>Bacillati</taxon>
        <taxon>Actinomycetota</taxon>
        <taxon>Actinomycetes</taxon>
        <taxon>Geodermatophilales</taxon>
        <taxon>Geodermatophilaceae</taxon>
        <taxon>Blastococcus</taxon>
    </lineage>
</organism>